<feature type="compositionally biased region" description="Basic residues" evidence="2">
    <location>
        <begin position="215"/>
        <end position="225"/>
    </location>
</feature>
<dbReference type="GO" id="GO:0097602">
    <property type="term" value="F:cullin family protein binding"/>
    <property type="evidence" value="ECO:0007669"/>
    <property type="project" value="TreeGrafter"/>
</dbReference>
<sequence>MVDSSMITSCSILGELYKLMSCLNIMGDFSEFSNFYDFVFFMCRESGQKNITVRRAIDAWKLALSGRFRLLDQWCDFVEKNQRHNISEDTWRQVLAFSRCVHENLEGYDPEGAWPTLIDDFVEHMYRFDIYLNIYFVIRKCVLSFILITGSNNRTSHNVTCDCDDPEGKSSMFEEPLPGLKNLPGLKRKFRLDLVETDLDINSLPSKMKNANISCKRRKQPQQHKRCGENPTANASDEGLHTATVNPLSLSKYLHTAEGRLSKGFSSLFSSPVQNQ</sequence>
<dbReference type="AlphaFoldDB" id="A0A803N3G7"/>
<evidence type="ECO:0000313" key="5">
    <source>
        <dbReference type="Proteomes" id="UP000596660"/>
    </source>
</evidence>
<proteinExistence type="predicted"/>
<protein>
    <recommendedName>
        <fullName evidence="1">Defective in cullin neddylation protein</fullName>
    </recommendedName>
</protein>
<comment type="function">
    <text evidence="1">Neddylation of cullins play an essential role in the regulation of SCF-type complexes activity.</text>
</comment>
<evidence type="ECO:0000259" key="3">
    <source>
        <dbReference type="PROSITE" id="PS51229"/>
    </source>
</evidence>
<dbReference type="GO" id="GO:0031624">
    <property type="term" value="F:ubiquitin conjugating enzyme binding"/>
    <property type="evidence" value="ECO:0007669"/>
    <property type="project" value="TreeGrafter"/>
</dbReference>
<dbReference type="Proteomes" id="UP000596660">
    <property type="component" value="Unplaced"/>
</dbReference>
<reference evidence="4" key="2">
    <citation type="submission" date="2021-03" db="UniProtKB">
        <authorList>
            <consortium name="EnsemblPlants"/>
        </authorList>
    </citation>
    <scope>IDENTIFICATION</scope>
</reference>
<dbReference type="GO" id="GO:0000151">
    <property type="term" value="C:ubiquitin ligase complex"/>
    <property type="evidence" value="ECO:0007669"/>
    <property type="project" value="TreeGrafter"/>
</dbReference>
<dbReference type="PANTHER" id="PTHR12281:SF31">
    <property type="entry name" value="DCN1-LIKE PROTEIN 3"/>
    <property type="match status" value="1"/>
</dbReference>
<organism evidence="4 5">
    <name type="scientific">Chenopodium quinoa</name>
    <name type="common">Quinoa</name>
    <dbReference type="NCBI Taxonomy" id="63459"/>
    <lineage>
        <taxon>Eukaryota</taxon>
        <taxon>Viridiplantae</taxon>
        <taxon>Streptophyta</taxon>
        <taxon>Embryophyta</taxon>
        <taxon>Tracheophyta</taxon>
        <taxon>Spermatophyta</taxon>
        <taxon>Magnoliopsida</taxon>
        <taxon>eudicotyledons</taxon>
        <taxon>Gunneridae</taxon>
        <taxon>Pentapetalae</taxon>
        <taxon>Caryophyllales</taxon>
        <taxon>Chenopodiaceae</taxon>
        <taxon>Chenopodioideae</taxon>
        <taxon>Atripliceae</taxon>
        <taxon>Chenopodium</taxon>
    </lineage>
</organism>
<reference evidence="4" key="1">
    <citation type="journal article" date="2017" name="Nature">
        <title>The genome of Chenopodium quinoa.</title>
        <authorList>
            <person name="Jarvis D.E."/>
            <person name="Ho Y.S."/>
            <person name="Lightfoot D.J."/>
            <person name="Schmoeckel S.M."/>
            <person name="Li B."/>
            <person name="Borm T.J.A."/>
            <person name="Ohyanagi H."/>
            <person name="Mineta K."/>
            <person name="Michell C.T."/>
            <person name="Saber N."/>
            <person name="Kharbatia N.M."/>
            <person name="Rupper R.R."/>
            <person name="Sharp A.R."/>
            <person name="Dally N."/>
            <person name="Boughton B.A."/>
            <person name="Woo Y.H."/>
            <person name="Gao G."/>
            <person name="Schijlen E.G.W.M."/>
            <person name="Guo X."/>
            <person name="Momin A.A."/>
            <person name="Negrao S."/>
            <person name="Al-Babili S."/>
            <person name="Gehring C."/>
            <person name="Roessner U."/>
            <person name="Jung C."/>
            <person name="Murphy K."/>
            <person name="Arold S.T."/>
            <person name="Gojobori T."/>
            <person name="van der Linden C.G."/>
            <person name="van Loo E.N."/>
            <person name="Jellen E.N."/>
            <person name="Maughan P.J."/>
            <person name="Tester M."/>
        </authorList>
    </citation>
    <scope>NUCLEOTIDE SEQUENCE [LARGE SCALE GENOMIC DNA]</scope>
    <source>
        <strain evidence="4">cv. PI 614886</strain>
    </source>
</reference>
<feature type="region of interest" description="Disordered" evidence="2">
    <location>
        <begin position="214"/>
        <end position="241"/>
    </location>
</feature>
<name>A0A803N3G7_CHEQI</name>
<dbReference type="InterPro" id="IPR005176">
    <property type="entry name" value="PONY_dom"/>
</dbReference>
<dbReference type="FunFam" id="1.10.238.200:FF:000006">
    <property type="entry name" value="Defective in cullin neddylation protein"/>
    <property type="match status" value="1"/>
</dbReference>
<dbReference type="Gramene" id="AUR62039809-RA">
    <property type="protein sequence ID" value="AUR62039809-RA:cds"/>
    <property type="gene ID" value="AUR62039809"/>
</dbReference>
<dbReference type="PANTHER" id="PTHR12281">
    <property type="entry name" value="RP42 RELATED"/>
    <property type="match status" value="1"/>
</dbReference>
<dbReference type="Pfam" id="PF03556">
    <property type="entry name" value="Cullin_binding"/>
    <property type="match status" value="1"/>
</dbReference>
<dbReference type="Gene3D" id="1.10.238.200">
    <property type="entry name" value="Cullin, PONY binding domain"/>
    <property type="match status" value="1"/>
</dbReference>
<accession>A0A803N3G7</accession>
<feature type="domain" description="DCUN1" evidence="3">
    <location>
        <begin position="1"/>
        <end position="126"/>
    </location>
</feature>
<keyword evidence="5" id="KW-1185">Reference proteome</keyword>
<dbReference type="InterPro" id="IPR042460">
    <property type="entry name" value="DCN1-like_PONY"/>
</dbReference>
<dbReference type="PROSITE" id="PS51229">
    <property type="entry name" value="DCUN1"/>
    <property type="match status" value="1"/>
</dbReference>
<dbReference type="EnsemblPlants" id="AUR62039809-RA">
    <property type="protein sequence ID" value="AUR62039809-RA:cds"/>
    <property type="gene ID" value="AUR62039809"/>
</dbReference>
<dbReference type="GO" id="GO:0032182">
    <property type="term" value="F:ubiquitin-like protein binding"/>
    <property type="evidence" value="ECO:0007669"/>
    <property type="project" value="TreeGrafter"/>
</dbReference>
<evidence type="ECO:0000256" key="2">
    <source>
        <dbReference type="SAM" id="MobiDB-lite"/>
    </source>
</evidence>
<evidence type="ECO:0000256" key="1">
    <source>
        <dbReference type="RuleBase" id="RU410713"/>
    </source>
</evidence>
<dbReference type="InterPro" id="IPR014764">
    <property type="entry name" value="DCN-prot"/>
</dbReference>
<dbReference type="GO" id="GO:0045116">
    <property type="term" value="P:protein neddylation"/>
    <property type="evidence" value="ECO:0007669"/>
    <property type="project" value="TreeGrafter"/>
</dbReference>
<evidence type="ECO:0000313" key="4">
    <source>
        <dbReference type="EnsemblPlants" id="AUR62039809-RA:cds"/>
    </source>
</evidence>